<proteinExistence type="predicted"/>
<dbReference type="Proteomes" id="UP000001942">
    <property type="component" value="Chromosome"/>
</dbReference>
<dbReference type="STRING" id="222891.NSE_0135"/>
<sequence>MKQMISSINKSGAIEDKNKRKHFLFLRFVLGVCRS</sequence>
<dbReference type="EMBL" id="CP000237">
    <property type="protein sequence ID" value="ABD46503.1"/>
    <property type="molecule type" value="Genomic_DNA"/>
</dbReference>
<dbReference type="AlphaFoldDB" id="Q2GER1"/>
<gene>
    <name evidence="1" type="ordered locus">NSE_0135</name>
</gene>
<organism evidence="1 2">
    <name type="scientific">Ehrlichia sennetsu (strain ATCC VR-367 / Miyayama)</name>
    <name type="common">Neorickettsia sennetsu</name>
    <dbReference type="NCBI Taxonomy" id="222891"/>
    <lineage>
        <taxon>Bacteria</taxon>
        <taxon>Pseudomonadati</taxon>
        <taxon>Pseudomonadota</taxon>
        <taxon>Alphaproteobacteria</taxon>
        <taxon>Rickettsiales</taxon>
        <taxon>Anaplasmataceae</taxon>
        <taxon>Ehrlichia</taxon>
    </lineage>
</organism>
<accession>Q2GER1</accession>
<name>Q2GER1_EHRS3</name>
<keyword evidence="2" id="KW-1185">Reference proteome</keyword>
<evidence type="ECO:0000313" key="1">
    <source>
        <dbReference type="EMBL" id="ABD46503.1"/>
    </source>
</evidence>
<protein>
    <submittedName>
        <fullName evidence="1">Uncharacterized protein</fullName>
    </submittedName>
</protein>
<reference evidence="1 2" key="1">
    <citation type="journal article" date="2006" name="PLoS Genet.">
        <title>Comparative genomics of emerging human ehrlichiosis agents.</title>
        <authorList>
            <person name="Dunning Hotopp J.C."/>
            <person name="Lin M."/>
            <person name="Madupu R."/>
            <person name="Crabtree J."/>
            <person name="Angiuoli S.V."/>
            <person name="Eisen J.A."/>
            <person name="Seshadri R."/>
            <person name="Ren Q."/>
            <person name="Wu M."/>
            <person name="Utterback T.R."/>
            <person name="Smith S."/>
            <person name="Lewis M."/>
            <person name="Khouri H."/>
            <person name="Zhang C."/>
            <person name="Niu H."/>
            <person name="Lin Q."/>
            <person name="Ohashi N."/>
            <person name="Zhi N."/>
            <person name="Nelson W."/>
            <person name="Brinkac L.M."/>
            <person name="Dodson R.J."/>
            <person name="Rosovitz M.J."/>
            <person name="Sundaram J."/>
            <person name="Daugherty S.C."/>
            <person name="Davidsen T."/>
            <person name="Durkin A.S."/>
            <person name="Gwinn M."/>
            <person name="Haft D.H."/>
            <person name="Selengut J.D."/>
            <person name="Sullivan S.A."/>
            <person name="Zafar N."/>
            <person name="Zhou L."/>
            <person name="Benahmed F."/>
            <person name="Forberger H."/>
            <person name="Halpin R."/>
            <person name="Mulligan S."/>
            <person name="Robinson J."/>
            <person name="White O."/>
            <person name="Rikihisa Y."/>
            <person name="Tettelin H."/>
        </authorList>
    </citation>
    <scope>NUCLEOTIDE SEQUENCE [LARGE SCALE GENOMIC DNA]</scope>
    <source>
        <strain evidence="2">ATCC VR-367 / Miyayama</strain>
    </source>
</reference>
<dbReference type="KEGG" id="nse:NSE_0135"/>
<evidence type="ECO:0000313" key="2">
    <source>
        <dbReference type="Proteomes" id="UP000001942"/>
    </source>
</evidence>
<dbReference type="HOGENOM" id="CLU_3366047_0_0_5"/>